<dbReference type="PANTHER" id="PTHR10353:SF36">
    <property type="entry name" value="LP05116P"/>
    <property type="match status" value="1"/>
</dbReference>
<accession>A0AAE1LN13</accession>
<protein>
    <recommendedName>
        <fullName evidence="2">beta-glucosidase</fullName>
        <ecNumber evidence="2">3.2.1.21</ecNumber>
    </recommendedName>
</protein>
<dbReference type="InterPro" id="IPR017853">
    <property type="entry name" value="GH"/>
</dbReference>
<dbReference type="Gene3D" id="3.20.20.80">
    <property type="entry name" value="Glycosidases"/>
    <property type="match status" value="1"/>
</dbReference>
<evidence type="ECO:0000256" key="4">
    <source>
        <dbReference type="ARBA" id="ARBA00023295"/>
    </source>
</evidence>
<keyword evidence="3 7" id="KW-0378">Hydrolase</keyword>
<evidence type="ECO:0000256" key="3">
    <source>
        <dbReference type="ARBA" id="ARBA00022801"/>
    </source>
</evidence>
<dbReference type="Proteomes" id="UP001219518">
    <property type="component" value="Unassembled WGS sequence"/>
</dbReference>
<reference evidence="7" key="1">
    <citation type="submission" date="2021-07" db="EMBL/GenBank/DDBJ databases">
        <authorList>
            <person name="Catto M.A."/>
            <person name="Jacobson A."/>
            <person name="Kennedy G."/>
            <person name="Labadie P."/>
            <person name="Hunt B.G."/>
            <person name="Srinivasan R."/>
        </authorList>
    </citation>
    <scope>NUCLEOTIDE SEQUENCE</scope>
    <source>
        <strain evidence="7">PL_HMW_Pooled</strain>
        <tissue evidence="7">Head</tissue>
    </source>
</reference>
<evidence type="ECO:0000256" key="6">
    <source>
        <dbReference type="RuleBase" id="RU003690"/>
    </source>
</evidence>
<name>A0AAE1LN13_9NEOP</name>
<evidence type="ECO:0000313" key="7">
    <source>
        <dbReference type="EMBL" id="KAK3925415.1"/>
    </source>
</evidence>
<keyword evidence="8" id="KW-1185">Reference proteome</keyword>
<feature type="active site" description="Nucleophile" evidence="5">
    <location>
        <position position="406"/>
    </location>
</feature>
<dbReference type="Pfam" id="PF00232">
    <property type="entry name" value="Glyco_hydro_1"/>
    <property type="match status" value="1"/>
</dbReference>
<comment type="similarity">
    <text evidence="1 6">Belongs to the glycosyl hydrolase 1 family.</text>
</comment>
<dbReference type="GO" id="GO:0008422">
    <property type="term" value="F:beta-glucosidase activity"/>
    <property type="evidence" value="ECO:0007669"/>
    <property type="project" value="TreeGrafter"/>
</dbReference>
<gene>
    <name evidence="7" type="ORF">KUF71_013622</name>
</gene>
<dbReference type="SUPFAM" id="SSF51445">
    <property type="entry name" value="(Trans)glycosidases"/>
    <property type="match status" value="1"/>
</dbReference>
<proteinExistence type="inferred from homology"/>
<dbReference type="PRINTS" id="PR00131">
    <property type="entry name" value="GLHYDRLASE1"/>
</dbReference>
<keyword evidence="4" id="KW-0326">Glycosidase</keyword>
<reference evidence="7" key="2">
    <citation type="journal article" date="2023" name="BMC Genomics">
        <title>Pest status, molecular evolution, and epigenetic factors derived from the genome assembly of Frankliniella fusca, a thysanopteran phytovirus vector.</title>
        <authorList>
            <person name="Catto M.A."/>
            <person name="Labadie P.E."/>
            <person name="Jacobson A.L."/>
            <person name="Kennedy G.G."/>
            <person name="Srinivasan R."/>
            <person name="Hunt B.G."/>
        </authorList>
    </citation>
    <scope>NUCLEOTIDE SEQUENCE</scope>
    <source>
        <strain evidence="7">PL_HMW_Pooled</strain>
    </source>
</reference>
<dbReference type="EC" id="3.2.1.21" evidence="2"/>
<evidence type="ECO:0000256" key="1">
    <source>
        <dbReference type="ARBA" id="ARBA00010838"/>
    </source>
</evidence>
<dbReference type="AlphaFoldDB" id="A0AAE1LN13"/>
<dbReference type="GO" id="GO:0005975">
    <property type="term" value="P:carbohydrate metabolic process"/>
    <property type="evidence" value="ECO:0007669"/>
    <property type="project" value="InterPro"/>
</dbReference>
<dbReference type="InterPro" id="IPR001360">
    <property type="entry name" value="Glyco_hydro_1"/>
</dbReference>
<organism evidence="7 8">
    <name type="scientific">Frankliniella fusca</name>
    <dbReference type="NCBI Taxonomy" id="407009"/>
    <lineage>
        <taxon>Eukaryota</taxon>
        <taxon>Metazoa</taxon>
        <taxon>Ecdysozoa</taxon>
        <taxon>Arthropoda</taxon>
        <taxon>Hexapoda</taxon>
        <taxon>Insecta</taxon>
        <taxon>Pterygota</taxon>
        <taxon>Neoptera</taxon>
        <taxon>Paraneoptera</taxon>
        <taxon>Thysanoptera</taxon>
        <taxon>Terebrantia</taxon>
        <taxon>Thripoidea</taxon>
        <taxon>Thripidae</taxon>
        <taxon>Frankliniella</taxon>
    </lineage>
</organism>
<evidence type="ECO:0000256" key="5">
    <source>
        <dbReference type="PROSITE-ProRule" id="PRU10055"/>
    </source>
</evidence>
<evidence type="ECO:0000256" key="2">
    <source>
        <dbReference type="ARBA" id="ARBA00012744"/>
    </source>
</evidence>
<dbReference type="PROSITE" id="PS00572">
    <property type="entry name" value="GLYCOSYL_HYDROL_F1_1"/>
    <property type="match status" value="1"/>
</dbReference>
<dbReference type="InterPro" id="IPR018120">
    <property type="entry name" value="Glyco_hydro_1_AS"/>
</dbReference>
<dbReference type="EMBL" id="JAHWGI010001227">
    <property type="protein sequence ID" value="KAK3925415.1"/>
    <property type="molecule type" value="Genomic_DNA"/>
</dbReference>
<comment type="caution">
    <text evidence="7">The sequence shown here is derived from an EMBL/GenBank/DDBJ whole genome shotgun (WGS) entry which is preliminary data.</text>
</comment>
<evidence type="ECO:0000313" key="8">
    <source>
        <dbReference type="Proteomes" id="UP001219518"/>
    </source>
</evidence>
<sequence>MISMVKDAHVLPLAVAVVAAVALTSAAHLPANKQDESPFALPDTLLIGAGVSAFQTEGAWDADGKVESAADHLMHLGRLGPFQHGDPHLHDVAADSYHRYKEDVAMAKELGLQVYRFSISWGRVFFNGVRNEIGIKYYHNFIKEIKDSGMKPLVTLLHFDHPQAYEEAFKGWQSSQMVDKFVEYAKFAFDEYGSEVDLWVTMNEPNMFCPYFSEMYVMSGLYTREDANMYDCMRNLVLAHAKSYRAFKDAKHEGQVGINAIILHATPNSTRPEDVYAAELFNEVLAGQVLAPVVHGDFPQVLKNELKHKLTEFTEEEKQLIRGTTDFIGFNVYYSIEASYKDPAAPSPTIPIIGLFVEDLPMVSVSLAGADESDPTTFYDAITPNSLRDALLWTWESYKMPLIITENGIGDSRNVGKKDHLRASYHSAYLRALVTTMKEFNVPVRGYCAWSLIDSYEWGSGFDRPFGLVHVDYANKTLNRSLKESSEFWIELSRTRVVPLREESTTFAPTALPLSSSTPTFTFTSHSLQVSSALLCISRHFL</sequence>
<dbReference type="PANTHER" id="PTHR10353">
    <property type="entry name" value="GLYCOSYL HYDROLASE"/>
    <property type="match status" value="1"/>
</dbReference>